<dbReference type="Proteomes" id="UP000460718">
    <property type="component" value="Unassembled WGS sequence"/>
</dbReference>
<organism evidence="2 4">
    <name type="scientific">Phytophthora fragariae</name>
    <dbReference type="NCBI Taxonomy" id="53985"/>
    <lineage>
        <taxon>Eukaryota</taxon>
        <taxon>Sar</taxon>
        <taxon>Stramenopiles</taxon>
        <taxon>Oomycota</taxon>
        <taxon>Peronosporomycetes</taxon>
        <taxon>Peronosporales</taxon>
        <taxon>Peronosporaceae</taxon>
        <taxon>Phytophthora</taxon>
    </lineage>
</organism>
<evidence type="ECO:0000313" key="3">
    <source>
        <dbReference type="EMBL" id="KAE9090854.1"/>
    </source>
</evidence>
<dbReference type="Proteomes" id="UP000488956">
    <property type="component" value="Unassembled WGS sequence"/>
</dbReference>
<sequence length="117" mass="12491">MSAVFYSAPELLEFVLVGFKGVEVEVPEAYIGPSADAAGPYPPTANKTVVGKTATITSKADDSHSFKVELTEKKASVATLTTAAKEMEEVAEQKSKKKKRSKSRKSISTASNSSDEF</sequence>
<feature type="compositionally biased region" description="Basic residues" evidence="1">
    <location>
        <begin position="95"/>
        <end position="105"/>
    </location>
</feature>
<evidence type="ECO:0000256" key="1">
    <source>
        <dbReference type="SAM" id="MobiDB-lite"/>
    </source>
</evidence>
<evidence type="ECO:0000313" key="4">
    <source>
        <dbReference type="Proteomes" id="UP000460718"/>
    </source>
</evidence>
<comment type="caution">
    <text evidence="2">The sequence shown here is derived from an EMBL/GenBank/DDBJ whole genome shotgun (WGS) entry which is preliminary data.</text>
</comment>
<dbReference type="AlphaFoldDB" id="A0A6A3JA54"/>
<feature type="region of interest" description="Disordered" evidence="1">
    <location>
        <begin position="89"/>
        <end position="117"/>
    </location>
</feature>
<dbReference type="EMBL" id="QXFW01001396">
    <property type="protein sequence ID" value="KAE8991451.1"/>
    <property type="molecule type" value="Genomic_DNA"/>
</dbReference>
<feature type="compositionally biased region" description="Low complexity" evidence="1">
    <location>
        <begin position="106"/>
        <end position="117"/>
    </location>
</feature>
<name>A0A6A3JA54_9STRA</name>
<evidence type="ECO:0000313" key="5">
    <source>
        <dbReference type="Proteomes" id="UP000488956"/>
    </source>
</evidence>
<protein>
    <submittedName>
        <fullName evidence="2">Uncharacterized protein</fullName>
    </submittedName>
</protein>
<dbReference type="EMBL" id="QXFX01001404">
    <property type="protein sequence ID" value="KAE9090854.1"/>
    <property type="molecule type" value="Genomic_DNA"/>
</dbReference>
<reference evidence="4 5" key="1">
    <citation type="submission" date="2018-09" db="EMBL/GenBank/DDBJ databases">
        <title>Genomic investigation of the strawberry pathogen Phytophthora fragariae indicates pathogenicity is determined by transcriptional variation in three key races.</title>
        <authorList>
            <person name="Adams T.M."/>
            <person name="Armitage A.D."/>
            <person name="Sobczyk M.K."/>
            <person name="Bates H.J."/>
            <person name="Dunwell J.M."/>
            <person name="Nellist C.F."/>
            <person name="Harrison R.J."/>
        </authorList>
    </citation>
    <scope>NUCLEOTIDE SEQUENCE [LARGE SCALE GENOMIC DNA]</scope>
    <source>
        <strain evidence="3 5">ONT-3</strain>
        <strain evidence="2 4">SCRP245</strain>
    </source>
</reference>
<accession>A0A6A3JA54</accession>
<gene>
    <name evidence="3" type="ORF">PF010_g18431</name>
    <name evidence="2" type="ORF">PF011_g17942</name>
</gene>
<evidence type="ECO:0000313" key="2">
    <source>
        <dbReference type="EMBL" id="KAE8991451.1"/>
    </source>
</evidence>
<proteinExistence type="predicted"/>